<accession>A0A0W0TWD4</accession>
<comment type="caution">
    <text evidence="1">The sequence shown here is derived from an EMBL/GenBank/DDBJ whole genome shotgun (WGS) entry which is preliminary data.</text>
</comment>
<keyword evidence="2" id="KW-1185">Reference proteome</keyword>
<dbReference type="STRING" id="45065.Lgee_1232"/>
<sequence>MKAYSREEALRRYWYNTIENVVTARNVLKKSLLYLLSTEGQIDAFEQKHKALLSDKHGLDFWWKPRFKALRSFFHWFFRGVHAKGGSELRRALKNHPELPAVKLNCEEVPNLDNDTDFEQALYENPTAAYHWLLEVVNSQGKALNDSFFERLKALTPALSLETLEPLLNGAAERAPKETLTHALAHIKNLTESREYALYGKIIAPLLVKIHGTTPHAAEDMLLIVATGTDIGASLKASVETAKRAARKVLQDCMSEDAFAEKCTSIIRNDAEYISSYTQPAPYENALTLLSELAKYKKLNRTPLLMALARELKQAQGMQDTRALKVINEHILETKTFSHRAPGAPFFMALPKGGLWDMVEPGSVLSTDPNPRQTRSFAAVL</sequence>
<organism evidence="1 2">
    <name type="scientific">Legionella geestiana</name>
    <dbReference type="NCBI Taxonomy" id="45065"/>
    <lineage>
        <taxon>Bacteria</taxon>
        <taxon>Pseudomonadati</taxon>
        <taxon>Pseudomonadota</taxon>
        <taxon>Gammaproteobacteria</taxon>
        <taxon>Legionellales</taxon>
        <taxon>Legionellaceae</taxon>
        <taxon>Legionella</taxon>
    </lineage>
</organism>
<dbReference type="AlphaFoldDB" id="A0A0W0TWD4"/>
<dbReference type="PATRIC" id="fig|45065.4.peg.1329"/>
<reference evidence="1 2" key="1">
    <citation type="submission" date="2015-11" db="EMBL/GenBank/DDBJ databases">
        <title>Genomic analysis of 38 Legionella species identifies large and diverse effector repertoires.</title>
        <authorList>
            <person name="Burstein D."/>
            <person name="Amaro F."/>
            <person name="Zusman T."/>
            <person name="Lifshitz Z."/>
            <person name="Cohen O."/>
            <person name="Gilbert J.A."/>
            <person name="Pupko T."/>
            <person name="Shuman H.A."/>
            <person name="Segal G."/>
        </authorList>
    </citation>
    <scope>NUCLEOTIDE SEQUENCE [LARGE SCALE GENOMIC DNA]</scope>
    <source>
        <strain evidence="1 2">ATCC 49504</strain>
    </source>
</reference>
<dbReference type="EMBL" id="LNYC01000044">
    <property type="protein sequence ID" value="KTC99740.1"/>
    <property type="molecule type" value="Genomic_DNA"/>
</dbReference>
<dbReference type="Proteomes" id="UP000054785">
    <property type="component" value="Unassembled WGS sequence"/>
</dbReference>
<evidence type="ECO:0000313" key="2">
    <source>
        <dbReference type="Proteomes" id="UP000054785"/>
    </source>
</evidence>
<protein>
    <submittedName>
        <fullName evidence="1">Uncharacterized protein</fullName>
    </submittedName>
</protein>
<proteinExistence type="predicted"/>
<gene>
    <name evidence="1" type="ORF">Lgee_1232</name>
</gene>
<evidence type="ECO:0000313" key="1">
    <source>
        <dbReference type="EMBL" id="KTC99740.1"/>
    </source>
</evidence>
<name>A0A0W0TWD4_9GAMM</name>
<dbReference type="RefSeq" id="WP_028386337.1">
    <property type="nucleotide sequence ID" value="NZ_CAAAHN010000007.1"/>
</dbReference>